<keyword evidence="3" id="KW-0675">Receptor</keyword>
<dbReference type="Pfam" id="PF03401">
    <property type="entry name" value="TctC"/>
    <property type="match status" value="1"/>
</dbReference>
<reference evidence="3 4" key="1">
    <citation type="submission" date="2015-09" db="EMBL/GenBank/DDBJ databases">
        <authorList>
            <consortium name="Swine Surveillance"/>
        </authorList>
    </citation>
    <scope>NUCLEOTIDE SEQUENCE [LARGE SCALE GENOMIC DNA]</scope>
    <source>
        <strain evidence="3 4">CECT 7557</strain>
    </source>
</reference>
<organism evidence="3 4">
    <name type="scientific">Tritonibacter multivorans</name>
    <dbReference type="NCBI Taxonomy" id="928856"/>
    <lineage>
        <taxon>Bacteria</taxon>
        <taxon>Pseudomonadati</taxon>
        <taxon>Pseudomonadota</taxon>
        <taxon>Alphaproteobacteria</taxon>
        <taxon>Rhodobacterales</taxon>
        <taxon>Paracoccaceae</taxon>
        <taxon>Tritonibacter</taxon>
    </lineage>
</organism>
<evidence type="ECO:0000313" key="4">
    <source>
        <dbReference type="Proteomes" id="UP000052022"/>
    </source>
</evidence>
<feature type="chain" id="PRO_5006063440" evidence="2">
    <location>
        <begin position="27"/>
        <end position="318"/>
    </location>
</feature>
<dbReference type="AlphaFoldDB" id="A0A0P1GHB2"/>
<dbReference type="InterPro" id="IPR042100">
    <property type="entry name" value="Bug_dom1"/>
</dbReference>
<comment type="similarity">
    <text evidence="1">Belongs to the UPF0065 (bug) family.</text>
</comment>
<dbReference type="OrthoDB" id="8443386at2"/>
<dbReference type="Gene3D" id="3.40.190.150">
    <property type="entry name" value="Bordetella uptake gene, domain 1"/>
    <property type="match status" value="1"/>
</dbReference>
<dbReference type="PANTHER" id="PTHR42928:SF5">
    <property type="entry name" value="BLR1237 PROTEIN"/>
    <property type="match status" value="1"/>
</dbReference>
<evidence type="ECO:0000256" key="1">
    <source>
        <dbReference type="ARBA" id="ARBA00006987"/>
    </source>
</evidence>
<gene>
    <name evidence="3" type="ORF">TRM7557_00195</name>
</gene>
<name>A0A0P1GHB2_9RHOB</name>
<dbReference type="PANTHER" id="PTHR42928">
    <property type="entry name" value="TRICARBOXYLATE-BINDING PROTEIN"/>
    <property type="match status" value="1"/>
</dbReference>
<evidence type="ECO:0000313" key="3">
    <source>
        <dbReference type="EMBL" id="CUH75038.1"/>
    </source>
</evidence>
<evidence type="ECO:0000256" key="2">
    <source>
        <dbReference type="SAM" id="SignalP"/>
    </source>
</evidence>
<proteinExistence type="inferred from homology"/>
<keyword evidence="4" id="KW-1185">Reference proteome</keyword>
<sequence>MTLKKITHSLAASALALSLTTLPALAEWAPSGPIKLLIGFGAGGGTDTQARALAGEIENRKGWRIIPENMAGAGGAVMAANLKDQPADGLTVGLALDATFSFASIDNDNLNIDDFTYITTTAASQTGVIARADSGWTTMADVAAAVQGGQKIVWNNYSAQTQLASEVIADKLGIDVNHVRGKGGKSGVNALVAEDANLAWGGGAQRGLVQAGELVILLSAEDKPLVQNPEGQTVAELGIDTTFGFKFVLAAPAGLSDEARDALAQAVADVITDETSETAQFIAKQYPPAAVVIQGDDLNKTLQAQLAANEMLLNKFSQ</sequence>
<dbReference type="STRING" id="928856.SAMN04488049_1327"/>
<dbReference type="InterPro" id="IPR005064">
    <property type="entry name" value="BUG"/>
</dbReference>
<dbReference type="Proteomes" id="UP000052022">
    <property type="component" value="Unassembled WGS sequence"/>
</dbReference>
<dbReference type="Gene3D" id="3.40.190.10">
    <property type="entry name" value="Periplasmic binding protein-like II"/>
    <property type="match status" value="1"/>
</dbReference>
<keyword evidence="2" id="KW-0732">Signal</keyword>
<dbReference type="EMBL" id="CYSD01000003">
    <property type="protein sequence ID" value="CUH75038.1"/>
    <property type="molecule type" value="Genomic_DNA"/>
</dbReference>
<protein>
    <submittedName>
        <fullName evidence="3">Tripartite tricarboxylate transporter family receptor</fullName>
    </submittedName>
</protein>
<feature type="signal peptide" evidence="2">
    <location>
        <begin position="1"/>
        <end position="26"/>
    </location>
</feature>
<dbReference type="RefSeq" id="WP_110590870.1">
    <property type="nucleotide sequence ID" value="NZ_CYSD01000003.1"/>
</dbReference>
<dbReference type="SUPFAM" id="SSF53850">
    <property type="entry name" value="Periplasmic binding protein-like II"/>
    <property type="match status" value="1"/>
</dbReference>
<accession>A0A0P1GHB2</accession>